<dbReference type="PANTHER" id="PTHR42109:SF2">
    <property type="entry name" value="INTEGRAL MEMBRANE PROTEIN"/>
    <property type="match status" value="1"/>
</dbReference>
<proteinExistence type="predicted"/>
<evidence type="ECO:0000259" key="3">
    <source>
        <dbReference type="Pfam" id="PF24800"/>
    </source>
</evidence>
<evidence type="ECO:0000256" key="2">
    <source>
        <dbReference type="SAM" id="Phobius"/>
    </source>
</evidence>
<keyword evidence="2" id="KW-0812">Transmembrane</keyword>
<accession>A0A6V8HCG3</accession>
<evidence type="ECO:0000313" key="4">
    <source>
        <dbReference type="EMBL" id="GAM39128.1"/>
    </source>
</evidence>
<feature type="region of interest" description="Disordered" evidence="1">
    <location>
        <begin position="255"/>
        <end position="278"/>
    </location>
</feature>
<evidence type="ECO:0000313" key="5">
    <source>
        <dbReference type="Proteomes" id="UP000053095"/>
    </source>
</evidence>
<feature type="transmembrane region" description="Helical" evidence="2">
    <location>
        <begin position="39"/>
        <end position="60"/>
    </location>
</feature>
<dbReference type="EMBL" id="DF933830">
    <property type="protein sequence ID" value="GAM39128.1"/>
    <property type="molecule type" value="Genomic_DNA"/>
</dbReference>
<dbReference type="InterPro" id="IPR056119">
    <property type="entry name" value="DUF7702"/>
</dbReference>
<reference evidence="5" key="1">
    <citation type="journal article" date="2015" name="Genome Announc.">
        <title>Draft genome sequence of Talaromyces cellulolyticus strain Y-94, a source of lignocellulosic biomass-degrading enzymes.</title>
        <authorList>
            <person name="Fujii T."/>
            <person name="Koike H."/>
            <person name="Sawayama S."/>
            <person name="Yano S."/>
            <person name="Inoue H."/>
        </authorList>
    </citation>
    <scope>NUCLEOTIDE SEQUENCE [LARGE SCALE GENOMIC DNA]</scope>
    <source>
        <strain evidence="5">Y-94</strain>
    </source>
</reference>
<dbReference type="AlphaFoldDB" id="A0A6V8HCG3"/>
<dbReference type="Pfam" id="PF24800">
    <property type="entry name" value="DUF7702"/>
    <property type="match status" value="1"/>
</dbReference>
<name>A0A6V8HCG3_TALPI</name>
<gene>
    <name evidence="4" type="ORF">TCE0_034r10421</name>
</gene>
<feature type="domain" description="DUF7702" evidence="3">
    <location>
        <begin position="4"/>
        <end position="241"/>
    </location>
</feature>
<feature type="transmembrane region" description="Helical" evidence="2">
    <location>
        <begin position="109"/>
        <end position="128"/>
    </location>
</feature>
<evidence type="ECO:0000256" key="1">
    <source>
        <dbReference type="SAM" id="MobiDB-lite"/>
    </source>
</evidence>
<dbReference type="PANTHER" id="PTHR42109">
    <property type="entry name" value="UNPLACED GENOMIC SCAFFOLD UM_SCAF_CONTIG_1.265, WHOLE GENOME SHOTGUN SEQUENCE"/>
    <property type="match status" value="1"/>
</dbReference>
<feature type="transmembrane region" description="Helical" evidence="2">
    <location>
        <begin position="66"/>
        <end position="88"/>
    </location>
</feature>
<keyword evidence="2" id="KW-1133">Transmembrane helix</keyword>
<feature type="transmembrane region" description="Helical" evidence="2">
    <location>
        <begin position="140"/>
        <end position="164"/>
    </location>
</feature>
<sequence length="312" mass="34567">MALDANRIVSIVEIVVYVPALILSFIVCNRHGFSRSSGWYYTFTLSLIRIIGDVLLLLTYSNPSTGLLVAAVVFDHIGLTPLLLATLGMLSRLVDLINSSTTTSITIKYFRLVQLAVVVGAVLGIIGAEKAQSSSSPSTITYIAVLCYVAAYAVIVLIFCLTLPYTRDYVPNAERALAPAIGVALPLVLARLAYQVLVVFVHRGAFSRLGHGSVGVHIGMAVVEEFLVVAIYLYLGFRLDRLEVNEQGPILSRPWKNKRSKGKRRRRSRRRGRSARGDAEYERTEYWGEEDGRYSRGTHLQSVGVEQREVYN</sequence>
<feature type="transmembrane region" description="Helical" evidence="2">
    <location>
        <begin position="176"/>
        <end position="194"/>
    </location>
</feature>
<keyword evidence="2" id="KW-0472">Membrane</keyword>
<protein>
    <recommendedName>
        <fullName evidence="3">DUF7702 domain-containing protein</fullName>
    </recommendedName>
</protein>
<feature type="transmembrane region" description="Helical" evidence="2">
    <location>
        <begin position="214"/>
        <end position="235"/>
    </location>
</feature>
<organism evidence="4 5">
    <name type="scientific">Talaromyces pinophilus</name>
    <name type="common">Penicillium pinophilum</name>
    <dbReference type="NCBI Taxonomy" id="128442"/>
    <lineage>
        <taxon>Eukaryota</taxon>
        <taxon>Fungi</taxon>
        <taxon>Dikarya</taxon>
        <taxon>Ascomycota</taxon>
        <taxon>Pezizomycotina</taxon>
        <taxon>Eurotiomycetes</taxon>
        <taxon>Eurotiomycetidae</taxon>
        <taxon>Eurotiales</taxon>
        <taxon>Trichocomaceae</taxon>
        <taxon>Talaromyces</taxon>
        <taxon>Talaromyces sect. Talaromyces</taxon>
    </lineage>
</organism>
<comment type="caution">
    <text evidence="4">The sequence shown here is derived from an EMBL/GenBank/DDBJ whole genome shotgun (WGS) entry which is preliminary data.</text>
</comment>
<dbReference type="Proteomes" id="UP000053095">
    <property type="component" value="Unassembled WGS sequence"/>
</dbReference>
<feature type="compositionally biased region" description="Basic residues" evidence="1">
    <location>
        <begin position="255"/>
        <end position="274"/>
    </location>
</feature>
<feature type="transmembrane region" description="Helical" evidence="2">
    <location>
        <begin position="6"/>
        <end position="27"/>
    </location>
</feature>
<keyword evidence="5" id="KW-1185">Reference proteome</keyword>